<comment type="similarity">
    <text evidence="1">Belongs to the HupH/HyaF family.</text>
</comment>
<evidence type="ECO:0000313" key="3">
    <source>
        <dbReference type="EMBL" id="OUD10239.1"/>
    </source>
</evidence>
<evidence type="ECO:0000256" key="1">
    <source>
        <dbReference type="ARBA" id="ARBA00010832"/>
    </source>
</evidence>
<evidence type="ECO:0000259" key="2">
    <source>
        <dbReference type="Pfam" id="PF04809"/>
    </source>
</evidence>
<dbReference type="Gene3D" id="3.30.1370.140">
    <property type="entry name" value="HupH hydrogenase expression protein, C-terminal domain"/>
    <property type="match status" value="2"/>
</dbReference>
<dbReference type="Proteomes" id="UP000194664">
    <property type="component" value="Unassembled WGS sequence"/>
</dbReference>
<reference evidence="3 4" key="1">
    <citation type="submission" date="2016-12" db="EMBL/GenBank/DDBJ databases">
        <title>The draft genome sequence of HSLHS2.</title>
        <authorList>
            <person name="Hu D."/>
            <person name="Wang L."/>
            <person name="Shao Z."/>
        </authorList>
    </citation>
    <scope>NUCLEOTIDE SEQUENCE [LARGE SCALE GENOMIC DNA]</scope>
    <source>
        <strain evidence="3">MCCC 1A06712</strain>
    </source>
</reference>
<dbReference type="AlphaFoldDB" id="A0A251X0H6"/>
<sequence length="277" mass="29979">MSNFVMPPTGFGPGSQPLAEDDELQYTIMPQDMRTYAPHTPEFKDASDVAAGTQFMHEVAAACAKCAVDMQSYSFDLSGFDDTNRAFIADTLGEGEVSLRLRGIPAVRAQESFFAGVWLLKGEGVNRVEVAPIPALALTRAHDAHRPALLTAAPKPAGIANAPALLAELIDKSASYQKGMVPHVINLTLLPHTEPDLEWLDAALGEGAVTVLSRGYGNCRVTATALANVWRVQFYNSMDTLILDTFEVTDMPEVALAADEDLRDSDARIRDVMETIK</sequence>
<gene>
    <name evidence="3" type="ORF">BVC71_01625</name>
</gene>
<keyword evidence="4" id="KW-1185">Reference proteome</keyword>
<dbReference type="RefSeq" id="WP_086449890.1">
    <property type="nucleotide sequence ID" value="NZ_MSPP01000001.1"/>
</dbReference>
<dbReference type="Pfam" id="PF04809">
    <property type="entry name" value="HupH_C"/>
    <property type="match status" value="2"/>
</dbReference>
<feature type="domain" description="HupH hydrogenase expression protein C-terminal" evidence="2">
    <location>
        <begin position="160"/>
        <end position="275"/>
    </location>
</feature>
<evidence type="ECO:0000313" key="4">
    <source>
        <dbReference type="Proteomes" id="UP000194664"/>
    </source>
</evidence>
<name>A0A251X0H6_9RHOB</name>
<proteinExistence type="inferred from homology"/>
<dbReference type="OrthoDB" id="6560677at2"/>
<organism evidence="3 4">
    <name type="scientific">Marivivens niveibacter</name>
    <dbReference type="NCBI Taxonomy" id="1930667"/>
    <lineage>
        <taxon>Bacteria</taxon>
        <taxon>Pseudomonadati</taxon>
        <taxon>Pseudomonadota</taxon>
        <taxon>Alphaproteobacteria</taxon>
        <taxon>Rhodobacterales</taxon>
        <taxon>Paracoccaceae</taxon>
        <taxon>Marivivens group</taxon>
        <taxon>Marivivens</taxon>
    </lineage>
</organism>
<dbReference type="InterPro" id="IPR038527">
    <property type="entry name" value="HupH_C_sf"/>
</dbReference>
<accession>A0A251X0H6</accession>
<dbReference type="EMBL" id="MSPP01000001">
    <property type="protein sequence ID" value="OUD10239.1"/>
    <property type="molecule type" value="Genomic_DNA"/>
</dbReference>
<protein>
    <submittedName>
        <fullName evidence="3">Hydrogenase expression/formation protein</fullName>
    </submittedName>
</protein>
<feature type="domain" description="HupH hydrogenase expression protein C-terminal" evidence="2">
    <location>
        <begin position="52"/>
        <end position="145"/>
    </location>
</feature>
<dbReference type="InterPro" id="IPR006894">
    <property type="entry name" value="HupH_Hydgase_express_prot_C"/>
</dbReference>
<comment type="caution">
    <text evidence="3">The sequence shown here is derived from an EMBL/GenBank/DDBJ whole genome shotgun (WGS) entry which is preliminary data.</text>
</comment>